<evidence type="ECO:0000256" key="3">
    <source>
        <dbReference type="ARBA" id="ARBA00022833"/>
    </source>
</evidence>
<evidence type="ECO:0000259" key="5">
    <source>
        <dbReference type="PROSITE" id="PS50089"/>
    </source>
</evidence>
<dbReference type="PROSITE" id="PS50089">
    <property type="entry name" value="ZF_RING_2"/>
    <property type="match status" value="1"/>
</dbReference>
<dbReference type="Proteomes" id="UP000694521">
    <property type="component" value="Unplaced"/>
</dbReference>
<evidence type="ECO:0000313" key="6">
    <source>
        <dbReference type="Ensembl" id="ENSACDP00005021911.1"/>
    </source>
</evidence>
<dbReference type="Ensembl" id="ENSACDT00005026205.1">
    <property type="protein sequence ID" value="ENSACDP00005021911.1"/>
    <property type="gene ID" value="ENSACDG00005015871.1"/>
</dbReference>
<dbReference type="InterPro" id="IPR018957">
    <property type="entry name" value="Znf_C3HC4_RING-type"/>
</dbReference>
<evidence type="ECO:0000256" key="4">
    <source>
        <dbReference type="PROSITE-ProRule" id="PRU00175"/>
    </source>
</evidence>
<feature type="domain" description="RING-type" evidence="5">
    <location>
        <begin position="35"/>
        <end position="63"/>
    </location>
</feature>
<proteinExistence type="predicted"/>
<name>A0A8B9EI29_ANSCY</name>
<dbReference type="SUPFAM" id="SSF57850">
    <property type="entry name" value="RING/U-box"/>
    <property type="match status" value="1"/>
</dbReference>
<dbReference type="AlphaFoldDB" id="A0A8B9EI29"/>
<dbReference type="InterPro" id="IPR001841">
    <property type="entry name" value="Znf_RING"/>
</dbReference>
<evidence type="ECO:0000256" key="1">
    <source>
        <dbReference type="ARBA" id="ARBA00022723"/>
    </source>
</evidence>
<protein>
    <recommendedName>
        <fullName evidence="5">RING-type domain-containing protein</fullName>
    </recommendedName>
</protein>
<keyword evidence="3" id="KW-0862">Zinc</keyword>
<sequence length="69" mass="7542">RHGSQTCTLFLGVTQSDGIQTQRGSIMATEADVTCPVCQGTPKEPSVISPCQHQFCLGCILRWAKRTYV</sequence>
<dbReference type="Gene3D" id="3.30.40.10">
    <property type="entry name" value="Zinc/RING finger domain, C3HC4 (zinc finger)"/>
    <property type="match status" value="1"/>
</dbReference>
<accession>A0A8B9EI29</accession>
<dbReference type="PROSITE" id="PS00518">
    <property type="entry name" value="ZF_RING_1"/>
    <property type="match status" value="1"/>
</dbReference>
<keyword evidence="7" id="KW-1185">Reference proteome</keyword>
<evidence type="ECO:0000256" key="2">
    <source>
        <dbReference type="ARBA" id="ARBA00022771"/>
    </source>
</evidence>
<keyword evidence="1" id="KW-0479">Metal-binding</keyword>
<reference evidence="6" key="1">
    <citation type="submission" date="2025-08" db="UniProtKB">
        <authorList>
            <consortium name="Ensembl"/>
        </authorList>
    </citation>
    <scope>IDENTIFICATION</scope>
</reference>
<dbReference type="GO" id="GO:0008270">
    <property type="term" value="F:zinc ion binding"/>
    <property type="evidence" value="ECO:0007669"/>
    <property type="project" value="UniProtKB-KW"/>
</dbReference>
<dbReference type="InterPro" id="IPR013083">
    <property type="entry name" value="Znf_RING/FYVE/PHD"/>
</dbReference>
<evidence type="ECO:0000313" key="7">
    <source>
        <dbReference type="Proteomes" id="UP000694521"/>
    </source>
</evidence>
<keyword evidence="2 4" id="KW-0863">Zinc-finger</keyword>
<dbReference type="Pfam" id="PF00097">
    <property type="entry name" value="zf-C3HC4"/>
    <property type="match status" value="1"/>
</dbReference>
<reference evidence="6" key="2">
    <citation type="submission" date="2025-09" db="UniProtKB">
        <authorList>
            <consortium name="Ensembl"/>
        </authorList>
    </citation>
    <scope>IDENTIFICATION</scope>
</reference>
<organism evidence="6 7">
    <name type="scientific">Anser cygnoides</name>
    <name type="common">Swan goose</name>
    <dbReference type="NCBI Taxonomy" id="8845"/>
    <lineage>
        <taxon>Eukaryota</taxon>
        <taxon>Metazoa</taxon>
        <taxon>Chordata</taxon>
        <taxon>Craniata</taxon>
        <taxon>Vertebrata</taxon>
        <taxon>Euteleostomi</taxon>
        <taxon>Archelosauria</taxon>
        <taxon>Archosauria</taxon>
        <taxon>Dinosauria</taxon>
        <taxon>Saurischia</taxon>
        <taxon>Theropoda</taxon>
        <taxon>Coelurosauria</taxon>
        <taxon>Aves</taxon>
        <taxon>Neognathae</taxon>
        <taxon>Galloanserae</taxon>
        <taxon>Anseriformes</taxon>
        <taxon>Anatidae</taxon>
        <taxon>Anserinae</taxon>
        <taxon>Anser</taxon>
    </lineage>
</organism>
<dbReference type="InterPro" id="IPR017907">
    <property type="entry name" value="Znf_RING_CS"/>
</dbReference>